<comment type="catalytic activity">
    <reaction evidence="5">
        <text>a uridine in RNA = a pseudouridine in RNA</text>
        <dbReference type="Rhea" id="RHEA:48348"/>
        <dbReference type="Rhea" id="RHEA-COMP:12068"/>
        <dbReference type="Rhea" id="RHEA-COMP:12069"/>
        <dbReference type="ChEBI" id="CHEBI:65314"/>
        <dbReference type="ChEBI" id="CHEBI:65315"/>
    </reaction>
</comment>
<feature type="domain" description="Pseudouridine synthase RsuA/RluA-like" evidence="6">
    <location>
        <begin position="103"/>
        <end position="262"/>
    </location>
</feature>
<dbReference type="NCBIfam" id="TIGR00005">
    <property type="entry name" value="rluA_subfam"/>
    <property type="match status" value="1"/>
</dbReference>
<feature type="domain" description="RNA-binding S4" evidence="7">
    <location>
        <begin position="28"/>
        <end position="71"/>
    </location>
</feature>
<dbReference type="GO" id="GO:0003723">
    <property type="term" value="F:RNA binding"/>
    <property type="evidence" value="ECO:0007669"/>
    <property type="project" value="UniProtKB-KW"/>
</dbReference>
<dbReference type="PROSITE" id="PS01129">
    <property type="entry name" value="PSI_RLU"/>
    <property type="match status" value="1"/>
</dbReference>
<name>A0A0K1EQJ8_CHOCO</name>
<organism evidence="8 9">
    <name type="scientific">Chondromyces crocatus</name>
    <dbReference type="NCBI Taxonomy" id="52"/>
    <lineage>
        <taxon>Bacteria</taxon>
        <taxon>Pseudomonadati</taxon>
        <taxon>Myxococcota</taxon>
        <taxon>Polyangia</taxon>
        <taxon>Polyangiales</taxon>
        <taxon>Polyangiaceae</taxon>
        <taxon>Chondromyces</taxon>
    </lineage>
</organism>
<evidence type="ECO:0000256" key="1">
    <source>
        <dbReference type="ARBA" id="ARBA00010876"/>
    </source>
</evidence>
<dbReference type="InterPro" id="IPR020103">
    <property type="entry name" value="PsdUridine_synth_cat_dom_sf"/>
</dbReference>
<evidence type="ECO:0000256" key="4">
    <source>
        <dbReference type="PROSITE-ProRule" id="PRU00182"/>
    </source>
</evidence>
<sequence>MSEERDAESPLRFEVSQDDPRDRLDKLLVSLLTRAGRDASRAVIQRWIAEGRVRVDGSLHRASSAVRSGATVEVSPSPHSHLPPSHTAADARVVVPVVYEDEHLLVVDKPAGMVVHPAQGHATGTLVNGLLARPGFVGASSDPRDPAGHLRPGIVHRLDKGTSGLLVVAKDPASREALKSLFSRHAVEREYLAIVVGAGRDATYDTLHGRHTTDRLRFTTRVQTGRRAVTHTRVVERFGTLATLMACTLETGRTHQIRVHLAERGGTPVLADPIYGSSPRHRQVRALAEQLGHQALHARVLGFIHPATGATMRWESSLPPDLEQALTRLRALATTSST</sequence>
<dbReference type="EC" id="5.4.99.-" evidence="5"/>
<dbReference type="AlphaFoldDB" id="A0A0K1EQJ8"/>
<evidence type="ECO:0000256" key="3">
    <source>
        <dbReference type="PIRSR" id="PIRSR606225-1"/>
    </source>
</evidence>
<dbReference type="KEGG" id="ccro:CMC5_074360"/>
<proteinExistence type="inferred from homology"/>
<gene>
    <name evidence="8" type="ORF">CMC5_074360</name>
</gene>
<dbReference type="InterPro" id="IPR006224">
    <property type="entry name" value="PsdUridine_synth_RluA-like_CS"/>
</dbReference>
<evidence type="ECO:0000313" key="8">
    <source>
        <dbReference type="EMBL" id="AKT43205.1"/>
    </source>
</evidence>
<comment type="similarity">
    <text evidence="1 5">Belongs to the pseudouridine synthase RluA family.</text>
</comment>
<dbReference type="InterPro" id="IPR006145">
    <property type="entry name" value="PsdUridine_synth_RsuA/RluA"/>
</dbReference>
<dbReference type="RefSeq" id="WP_050434716.1">
    <property type="nucleotide sequence ID" value="NZ_CP012159.1"/>
</dbReference>
<evidence type="ECO:0000256" key="2">
    <source>
        <dbReference type="ARBA" id="ARBA00023235"/>
    </source>
</evidence>
<evidence type="ECO:0000259" key="6">
    <source>
        <dbReference type="Pfam" id="PF00849"/>
    </source>
</evidence>
<dbReference type="InterPro" id="IPR036986">
    <property type="entry name" value="S4_RNA-bd_sf"/>
</dbReference>
<comment type="function">
    <text evidence="5">Responsible for synthesis of pseudouridine from uracil.</text>
</comment>
<evidence type="ECO:0000313" key="9">
    <source>
        <dbReference type="Proteomes" id="UP000067626"/>
    </source>
</evidence>
<dbReference type="PATRIC" id="fig|52.7.peg.8167"/>
<keyword evidence="9" id="KW-1185">Reference proteome</keyword>
<dbReference type="Pfam" id="PF01479">
    <property type="entry name" value="S4"/>
    <property type="match status" value="1"/>
</dbReference>
<dbReference type="SUPFAM" id="SSF55174">
    <property type="entry name" value="Alpha-L RNA-binding motif"/>
    <property type="match status" value="1"/>
</dbReference>
<accession>A0A0K1EQJ8</accession>
<dbReference type="Gene3D" id="3.30.2350.10">
    <property type="entry name" value="Pseudouridine synthase"/>
    <property type="match status" value="1"/>
</dbReference>
<evidence type="ECO:0000259" key="7">
    <source>
        <dbReference type="Pfam" id="PF01479"/>
    </source>
</evidence>
<dbReference type="GO" id="GO:0120159">
    <property type="term" value="F:rRNA pseudouridine synthase activity"/>
    <property type="evidence" value="ECO:0007669"/>
    <property type="project" value="UniProtKB-ARBA"/>
</dbReference>
<dbReference type="SUPFAM" id="SSF55120">
    <property type="entry name" value="Pseudouridine synthase"/>
    <property type="match status" value="1"/>
</dbReference>
<dbReference type="EMBL" id="CP012159">
    <property type="protein sequence ID" value="AKT43205.1"/>
    <property type="molecule type" value="Genomic_DNA"/>
</dbReference>
<reference evidence="8 9" key="1">
    <citation type="submission" date="2015-07" db="EMBL/GenBank/DDBJ databases">
        <title>Genome analysis of myxobacterium Chondromyces crocatus Cm c5 reveals a high potential for natural compound synthesis and the genetic basis for the loss of fruiting body formation.</title>
        <authorList>
            <person name="Zaburannyi N."/>
            <person name="Bunk B."/>
            <person name="Maier J."/>
            <person name="Overmann J."/>
            <person name="Mueller R."/>
        </authorList>
    </citation>
    <scope>NUCLEOTIDE SEQUENCE [LARGE SCALE GENOMIC DNA]</scope>
    <source>
        <strain evidence="8 9">Cm c5</strain>
    </source>
</reference>
<dbReference type="PROSITE" id="PS50889">
    <property type="entry name" value="S4"/>
    <property type="match status" value="1"/>
</dbReference>
<evidence type="ECO:0000256" key="5">
    <source>
        <dbReference type="RuleBase" id="RU362028"/>
    </source>
</evidence>
<keyword evidence="4" id="KW-0694">RNA-binding</keyword>
<dbReference type="CDD" id="cd00165">
    <property type="entry name" value="S4"/>
    <property type="match status" value="1"/>
</dbReference>
<dbReference type="InterPro" id="IPR002942">
    <property type="entry name" value="S4_RNA-bd"/>
</dbReference>
<dbReference type="CDD" id="cd02869">
    <property type="entry name" value="PseudoU_synth_RluA_like"/>
    <property type="match status" value="1"/>
</dbReference>
<dbReference type="InterPro" id="IPR006225">
    <property type="entry name" value="PsdUridine_synth_RluC/D"/>
</dbReference>
<keyword evidence="2 5" id="KW-0413">Isomerase</keyword>
<dbReference type="InterPro" id="IPR050188">
    <property type="entry name" value="RluA_PseudoU_synthase"/>
</dbReference>
<dbReference type="PANTHER" id="PTHR21600">
    <property type="entry name" value="MITOCHONDRIAL RNA PSEUDOURIDINE SYNTHASE"/>
    <property type="match status" value="1"/>
</dbReference>
<dbReference type="Proteomes" id="UP000067626">
    <property type="component" value="Chromosome"/>
</dbReference>
<dbReference type="GO" id="GO:0000455">
    <property type="term" value="P:enzyme-directed rRNA pseudouridine synthesis"/>
    <property type="evidence" value="ECO:0007669"/>
    <property type="project" value="UniProtKB-ARBA"/>
</dbReference>
<dbReference type="PANTHER" id="PTHR21600:SF44">
    <property type="entry name" value="RIBOSOMAL LARGE SUBUNIT PSEUDOURIDINE SYNTHASE D"/>
    <property type="match status" value="1"/>
</dbReference>
<feature type="active site" evidence="3">
    <location>
        <position position="159"/>
    </location>
</feature>
<protein>
    <recommendedName>
        <fullName evidence="5">Pseudouridine synthase</fullName>
        <ecNumber evidence="5">5.4.99.-</ecNumber>
    </recommendedName>
</protein>
<dbReference type="STRING" id="52.CMC5_074360"/>
<dbReference type="OrthoDB" id="128480at2"/>
<dbReference type="Gene3D" id="3.10.290.10">
    <property type="entry name" value="RNA-binding S4 domain"/>
    <property type="match status" value="1"/>
</dbReference>
<dbReference type="Pfam" id="PF00849">
    <property type="entry name" value="PseudoU_synth_2"/>
    <property type="match status" value="1"/>
</dbReference>